<dbReference type="Gene3D" id="1.10.260.40">
    <property type="entry name" value="lambda repressor-like DNA-binding domains"/>
    <property type="match status" value="1"/>
</dbReference>
<keyword evidence="1" id="KW-0238">DNA-binding</keyword>
<evidence type="ECO:0000313" key="3">
    <source>
        <dbReference type="EMBL" id="QNN74983.1"/>
    </source>
</evidence>
<protein>
    <submittedName>
        <fullName evidence="3">Helix-turn-helix transcriptional regulator</fullName>
    </submittedName>
</protein>
<dbReference type="CDD" id="cd00093">
    <property type="entry name" value="HTH_XRE"/>
    <property type="match status" value="1"/>
</dbReference>
<gene>
    <name evidence="3" type="ORF">H9L19_06230</name>
</gene>
<dbReference type="AlphaFoldDB" id="A0A7G9T4F8"/>
<dbReference type="Pfam" id="PF01381">
    <property type="entry name" value="HTH_3"/>
    <property type="match status" value="1"/>
</dbReference>
<evidence type="ECO:0000256" key="1">
    <source>
        <dbReference type="ARBA" id="ARBA00023125"/>
    </source>
</evidence>
<evidence type="ECO:0000313" key="4">
    <source>
        <dbReference type="Proteomes" id="UP000515800"/>
    </source>
</evidence>
<dbReference type="EMBL" id="CP060724">
    <property type="protein sequence ID" value="QNN74983.1"/>
    <property type="molecule type" value="Genomic_DNA"/>
</dbReference>
<dbReference type="PANTHER" id="PTHR46558">
    <property type="entry name" value="TRACRIPTIONAL REGULATORY PROTEIN-RELATED-RELATED"/>
    <property type="match status" value="1"/>
</dbReference>
<reference evidence="3 4" key="1">
    <citation type="submission" date="2020-08" db="EMBL/GenBank/DDBJ databases">
        <title>Genome sequence of Weissella diestrammenae KACC 16890T.</title>
        <authorList>
            <person name="Hyun D.-W."/>
            <person name="Bae J.-W."/>
        </authorList>
    </citation>
    <scope>NUCLEOTIDE SEQUENCE [LARGE SCALE GENOMIC DNA]</scope>
    <source>
        <strain evidence="3 4">KACC 16890</strain>
    </source>
</reference>
<feature type="domain" description="HTH cro/C1-type" evidence="2">
    <location>
        <begin position="7"/>
        <end position="60"/>
    </location>
</feature>
<dbReference type="InterPro" id="IPR001387">
    <property type="entry name" value="Cro/C1-type_HTH"/>
</dbReference>
<evidence type="ECO:0000259" key="2">
    <source>
        <dbReference type="PROSITE" id="PS50943"/>
    </source>
</evidence>
<organism evidence="3 4">
    <name type="scientific">Weissella diestrammenae</name>
    <dbReference type="NCBI Taxonomy" id="1162633"/>
    <lineage>
        <taxon>Bacteria</taxon>
        <taxon>Bacillati</taxon>
        <taxon>Bacillota</taxon>
        <taxon>Bacilli</taxon>
        <taxon>Lactobacillales</taxon>
        <taxon>Lactobacillaceae</taxon>
        <taxon>Weissella</taxon>
    </lineage>
</organism>
<dbReference type="Proteomes" id="UP000515800">
    <property type="component" value="Chromosome"/>
</dbReference>
<accession>A0A7G9T4F8</accession>
<dbReference type="SUPFAM" id="SSF47413">
    <property type="entry name" value="lambda repressor-like DNA-binding domains"/>
    <property type="match status" value="1"/>
</dbReference>
<dbReference type="KEGG" id="wdi:H9L19_06230"/>
<dbReference type="PANTHER" id="PTHR46558:SF11">
    <property type="entry name" value="HTH-TYPE TRANSCRIPTIONAL REGULATOR XRE"/>
    <property type="match status" value="1"/>
</dbReference>
<dbReference type="PROSITE" id="PS50943">
    <property type="entry name" value="HTH_CROC1"/>
    <property type="match status" value="1"/>
</dbReference>
<name>A0A7G9T4F8_9LACO</name>
<dbReference type="SMART" id="SM00530">
    <property type="entry name" value="HTH_XRE"/>
    <property type="match status" value="1"/>
</dbReference>
<keyword evidence="4" id="KW-1185">Reference proteome</keyword>
<dbReference type="InterPro" id="IPR010982">
    <property type="entry name" value="Lambda_DNA-bd_dom_sf"/>
</dbReference>
<dbReference type="GO" id="GO:0003677">
    <property type="term" value="F:DNA binding"/>
    <property type="evidence" value="ECO:0007669"/>
    <property type="project" value="UniProtKB-KW"/>
</dbReference>
<sequence>MSVFDNIKTVAKERGLSLQVTAERAGLSKNAIYQYKNGKNPSLETLTKIADVLNVSTNRLINNSDDKTIQPNVETDNSIEGIKKRLVSYGGHPVTDHDAKLIKQYLDTLYEGRE</sequence>
<proteinExistence type="predicted"/>
<dbReference type="RefSeq" id="WP_187528818.1">
    <property type="nucleotide sequence ID" value="NZ_CP060724.1"/>
</dbReference>